<accession>B9RRH1</accession>
<protein>
    <submittedName>
        <fullName evidence="12">Monovalent cation:proton antiporter, putative</fullName>
    </submittedName>
</protein>
<dbReference type="GO" id="GO:1902600">
    <property type="term" value="P:proton transmembrane transport"/>
    <property type="evidence" value="ECO:0007669"/>
    <property type="project" value="InterPro"/>
</dbReference>
<feature type="transmembrane region" description="Helical" evidence="10">
    <location>
        <begin position="140"/>
        <end position="159"/>
    </location>
</feature>
<name>B9RRH1_RICCO</name>
<organism evidence="12 13">
    <name type="scientific">Ricinus communis</name>
    <name type="common">Castor bean</name>
    <dbReference type="NCBI Taxonomy" id="3988"/>
    <lineage>
        <taxon>Eukaryota</taxon>
        <taxon>Viridiplantae</taxon>
        <taxon>Streptophyta</taxon>
        <taxon>Embryophyta</taxon>
        <taxon>Tracheophyta</taxon>
        <taxon>Spermatophyta</taxon>
        <taxon>Magnoliopsida</taxon>
        <taxon>eudicotyledons</taxon>
        <taxon>Gunneridae</taxon>
        <taxon>Pentapetalae</taxon>
        <taxon>rosids</taxon>
        <taxon>fabids</taxon>
        <taxon>Malpighiales</taxon>
        <taxon>Euphorbiaceae</taxon>
        <taxon>Acalyphoideae</taxon>
        <taxon>Acalypheae</taxon>
        <taxon>Ricinus</taxon>
    </lineage>
</organism>
<feature type="transmembrane region" description="Helical" evidence="10">
    <location>
        <begin position="42"/>
        <end position="61"/>
    </location>
</feature>
<feature type="transmembrane region" description="Helical" evidence="10">
    <location>
        <begin position="205"/>
        <end position="225"/>
    </location>
</feature>
<dbReference type="InterPro" id="IPR006153">
    <property type="entry name" value="Cation/H_exchanger_TM"/>
</dbReference>
<keyword evidence="8 10" id="KW-0472">Membrane</keyword>
<dbReference type="InterPro" id="IPR038770">
    <property type="entry name" value="Na+/solute_symporter_sf"/>
</dbReference>
<dbReference type="InParanoid" id="B9RRH1"/>
<keyword evidence="2" id="KW-0813">Transport</keyword>
<keyword evidence="4 10" id="KW-0812">Transmembrane</keyword>
<dbReference type="PANTHER" id="PTHR32468:SF109">
    <property type="entry name" value="CATION_H(+) ANTIPORTER 24-RELATED"/>
    <property type="match status" value="1"/>
</dbReference>
<dbReference type="eggNOG" id="KOG1650">
    <property type="taxonomic scope" value="Eukaryota"/>
</dbReference>
<evidence type="ECO:0000313" key="12">
    <source>
        <dbReference type="EMBL" id="EEF46024.1"/>
    </source>
</evidence>
<dbReference type="GO" id="GO:0016020">
    <property type="term" value="C:membrane"/>
    <property type="evidence" value="ECO:0007669"/>
    <property type="project" value="UniProtKB-SubCell"/>
</dbReference>
<keyword evidence="6 10" id="KW-1133">Transmembrane helix</keyword>
<sequence length="447" mass="49306">MEVKSDSTVEFNRIATQVVEICEKIHAPHPLGIFYGENPLEYSFSLVLFELILIIVLSRIVRLLLKPLKQPRIVSDIIGGILIGPSVLGCNKTFTSNVFPEKAQFIVRNIGIMGLMFFLFLSGVKMNLTLVTKTGKKHLYAAMVGVLCPLLATGAAGFILRSSMDKELARISGFGAVAADLALTSFPVIYLILKELNLLSSEVGRMALTTAMVSDALGIGAIIVFEALKQNEASRESALWYVVSTIIIGAFLILPIRRVLCWIVKKTPEGKPVEQTFVIFILLGVLVMGFFTDMFGLAIANGSLWLGLVIPDGPPLGATIVERSETIVMELLMPFSFALVGLYTDVFAMVDYGWMKLAPLFAIVLIGYFSKLVAVLVAALYFEIPVKDSVTLSLIVNLRGQLELIIFIHWLDKRIIGDKLHPLKNFLFWSGKDDEENEKGEKSRVES</sequence>
<evidence type="ECO:0000256" key="7">
    <source>
        <dbReference type="ARBA" id="ARBA00023065"/>
    </source>
</evidence>
<evidence type="ECO:0000256" key="1">
    <source>
        <dbReference type="ARBA" id="ARBA00004141"/>
    </source>
</evidence>
<dbReference type="Pfam" id="PF00999">
    <property type="entry name" value="Na_H_Exchanger"/>
    <property type="match status" value="1"/>
</dbReference>
<dbReference type="GO" id="GO:0015297">
    <property type="term" value="F:antiporter activity"/>
    <property type="evidence" value="ECO:0007669"/>
    <property type="project" value="InterPro"/>
</dbReference>
<evidence type="ECO:0000313" key="13">
    <source>
        <dbReference type="Proteomes" id="UP000008311"/>
    </source>
</evidence>
<evidence type="ECO:0000256" key="8">
    <source>
        <dbReference type="ARBA" id="ARBA00023136"/>
    </source>
</evidence>
<feature type="transmembrane region" description="Helical" evidence="10">
    <location>
        <begin position="327"/>
        <end position="348"/>
    </location>
</feature>
<feature type="transmembrane region" description="Helical" evidence="10">
    <location>
        <begin position="237"/>
        <end position="256"/>
    </location>
</feature>
<keyword evidence="3" id="KW-0633">Potassium transport</keyword>
<keyword evidence="7" id="KW-0406">Ion transport</keyword>
<dbReference type="PANTHER" id="PTHR32468">
    <property type="entry name" value="CATION/H + ANTIPORTER"/>
    <property type="match status" value="1"/>
</dbReference>
<feature type="domain" description="Cation/H+ exchanger transmembrane" evidence="11">
    <location>
        <begin position="55"/>
        <end position="420"/>
    </location>
</feature>
<reference evidence="13" key="1">
    <citation type="journal article" date="2010" name="Nat. Biotechnol.">
        <title>Draft genome sequence of the oilseed species Ricinus communis.</title>
        <authorList>
            <person name="Chan A.P."/>
            <person name="Crabtree J."/>
            <person name="Zhao Q."/>
            <person name="Lorenzi H."/>
            <person name="Orvis J."/>
            <person name="Puiu D."/>
            <person name="Melake-Berhan A."/>
            <person name="Jones K.M."/>
            <person name="Redman J."/>
            <person name="Chen G."/>
            <person name="Cahoon E.B."/>
            <person name="Gedil M."/>
            <person name="Stanke M."/>
            <person name="Haas B.J."/>
            <person name="Wortman J.R."/>
            <person name="Fraser-Liggett C.M."/>
            <person name="Ravel J."/>
            <person name="Rabinowicz P.D."/>
        </authorList>
    </citation>
    <scope>NUCLEOTIDE SEQUENCE [LARGE SCALE GENOMIC DNA]</scope>
    <source>
        <strain evidence="13">cv. Hale</strain>
    </source>
</reference>
<dbReference type="GO" id="GO:0006813">
    <property type="term" value="P:potassium ion transport"/>
    <property type="evidence" value="ECO:0007669"/>
    <property type="project" value="UniProtKB-KW"/>
</dbReference>
<feature type="transmembrane region" description="Helical" evidence="10">
    <location>
        <begin position="277"/>
        <end position="307"/>
    </location>
</feature>
<evidence type="ECO:0000256" key="5">
    <source>
        <dbReference type="ARBA" id="ARBA00022958"/>
    </source>
</evidence>
<feature type="transmembrane region" description="Helical" evidence="10">
    <location>
        <begin position="171"/>
        <end position="193"/>
    </location>
</feature>
<keyword evidence="13" id="KW-1185">Reference proteome</keyword>
<evidence type="ECO:0000259" key="11">
    <source>
        <dbReference type="Pfam" id="PF00999"/>
    </source>
</evidence>
<evidence type="ECO:0000256" key="4">
    <source>
        <dbReference type="ARBA" id="ARBA00022692"/>
    </source>
</evidence>
<keyword evidence="5" id="KW-0630">Potassium</keyword>
<proteinExistence type="inferred from homology"/>
<evidence type="ECO:0000256" key="3">
    <source>
        <dbReference type="ARBA" id="ARBA00022538"/>
    </source>
</evidence>
<comment type="subcellular location">
    <subcellularLocation>
        <location evidence="1">Membrane</location>
        <topology evidence="1">Multi-pass membrane protein</topology>
    </subcellularLocation>
</comment>
<evidence type="ECO:0000256" key="10">
    <source>
        <dbReference type="SAM" id="Phobius"/>
    </source>
</evidence>
<dbReference type="InterPro" id="IPR050794">
    <property type="entry name" value="CPA2_transporter"/>
</dbReference>
<evidence type="ECO:0000256" key="2">
    <source>
        <dbReference type="ARBA" id="ARBA00022448"/>
    </source>
</evidence>
<feature type="transmembrane region" description="Helical" evidence="10">
    <location>
        <begin position="106"/>
        <end position="128"/>
    </location>
</feature>
<dbReference type="Gene3D" id="1.20.1530.20">
    <property type="match status" value="1"/>
</dbReference>
<gene>
    <name evidence="12" type="ORF">RCOM_1402270</name>
</gene>
<dbReference type="AlphaFoldDB" id="B9RRH1"/>
<dbReference type="EMBL" id="EQ973804">
    <property type="protein sequence ID" value="EEF46024.1"/>
    <property type="molecule type" value="Genomic_DNA"/>
</dbReference>
<feature type="transmembrane region" description="Helical" evidence="10">
    <location>
        <begin position="360"/>
        <end position="382"/>
    </location>
</feature>
<dbReference type="Proteomes" id="UP000008311">
    <property type="component" value="Unassembled WGS sequence"/>
</dbReference>
<evidence type="ECO:0000256" key="9">
    <source>
        <dbReference type="ARBA" id="ARBA00038341"/>
    </source>
</evidence>
<comment type="similarity">
    <text evidence="9">Belongs to the monovalent cation:proton antiporter 2 (CPA2) transporter (TC 2.A.37) family. CHX (TC 2.A.37.4) subfamily.</text>
</comment>
<evidence type="ECO:0000256" key="6">
    <source>
        <dbReference type="ARBA" id="ARBA00022989"/>
    </source>
</evidence>